<feature type="transmembrane region" description="Helical" evidence="6">
    <location>
        <begin position="366"/>
        <end position="387"/>
    </location>
</feature>
<evidence type="ECO:0000256" key="3">
    <source>
        <dbReference type="ARBA" id="ARBA00022692"/>
    </source>
</evidence>
<keyword evidence="3 6" id="KW-0812">Transmembrane</keyword>
<evidence type="ECO:0000256" key="6">
    <source>
        <dbReference type="SAM" id="Phobius"/>
    </source>
</evidence>
<dbReference type="InterPro" id="IPR002797">
    <property type="entry name" value="Polysacc_synth"/>
</dbReference>
<organism evidence="7 8">
    <name type="scientific">Caloranaerobacter azorensis H53214</name>
    <dbReference type="NCBI Taxonomy" id="1156417"/>
    <lineage>
        <taxon>Bacteria</taxon>
        <taxon>Bacillati</taxon>
        <taxon>Bacillota</taxon>
        <taxon>Tissierellia</taxon>
        <taxon>Tissierellales</taxon>
        <taxon>Thermohalobacteraceae</taxon>
        <taxon>Caloranaerobacter</taxon>
    </lineage>
</organism>
<feature type="transmembrane region" description="Helical" evidence="6">
    <location>
        <begin position="399"/>
        <end position="418"/>
    </location>
</feature>
<feature type="transmembrane region" description="Helical" evidence="6">
    <location>
        <begin position="457"/>
        <end position="478"/>
    </location>
</feature>
<feature type="transmembrane region" description="Helical" evidence="6">
    <location>
        <begin position="160"/>
        <end position="175"/>
    </location>
</feature>
<feature type="transmembrane region" description="Helical" evidence="6">
    <location>
        <begin position="234"/>
        <end position="254"/>
    </location>
</feature>
<accession>A0A096BIF2</accession>
<dbReference type="PANTHER" id="PTHR30250">
    <property type="entry name" value="PST FAMILY PREDICTED COLANIC ACID TRANSPORTER"/>
    <property type="match status" value="1"/>
</dbReference>
<proteinExistence type="predicted"/>
<evidence type="ECO:0000256" key="1">
    <source>
        <dbReference type="ARBA" id="ARBA00004651"/>
    </source>
</evidence>
<gene>
    <name evidence="7" type="ORF">Y919_05230</name>
</gene>
<sequence length="536" mass="57760">MTKENFLKGAAILGIAGVLVKIIGSVYRITLLYILTDIGMGYYQTVYPLYNLLLAISTAGFPVAVAKLVAEKRALGDYKGAHRLFKITFFGFLFAGITTSLFVLLRANYLSHLFKNKDAYYSFIAISPALMFVPIMSAFRGYFQGRQTMVPTAVSQLTEQLFRVVIGLVLAYQFLERGLPLAAGGATFGASAGALAGTIVIMIIYLSQRRYIKQEIKNSADYPLESLNSVIKKVLLIAIPITIGAAIVPIMNSIDVAIVMRRLQMIGFTETEANGLYGRLAGMAQTLINLPQVLSTALAMSLVPAVSAAFAKKNYNKITRITRSGIRIMLLIGLPAALGLYILSTPIIELVYFASKPEVQQSAGSILAILSFSLIFLTLVQSLTAIMQGLGKPMIPVKNLAIGAVVKVILTYILTGIPEIGVKGAALSTVVAYLVAAVLNFMAVMKYTKTSLNFVNIFLKPIISVILMVVFVKFSYVFLSSIINSKIATIISIVIGALVYGSALLATGAITSRDFELLPGGKKISKVLGAIGILRE</sequence>
<reference evidence="7 8" key="1">
    <citation type="submission" date="2013-12" db="EMBL/GenBank/DDBJ databases">
        <title>Draft genome sequence of Caloranaerobacter sp. H53214.</title>
        <authorList>
            <person name="Jiang L.J."/>
            <person name="Shao Z.Z."/>
            <person name="Long M.N."/>
        </authorList>
    </citation>
    <scope>NUCLEOTIDE SEQUENCE [LARGE SCALE GENOMIC DNA]</scope>
    <source>
        <strain evidence="7 8">H53214</strain>
    </source>
</reference>
<dbReference type="STRING" id="1156417.Y919_05230"/>
<comment type="subcellular location">
    <subcellularLocation>
        <location evidence="1">Cell membrane</location>
        <topology evidence="1">Multi-pass membrane protein</topology>
    </subcellularLocation>
</comment>
<dbReference type="GO" id="GO:0005886">
    <property type="term" value="C:plasma membrane"/>
    <property type="evidence" value="ECO:0007669"/>
    <property type="project" value="UniProtKB-SubCell"/>
</dbReference>
<dbReference type="Proteomes" id="UP000029622">
    <property type="component" value="Unassembled WGS sequence"/>
</dbReference>
<keyword evidence="2" id="KW-1003">Cell membrane</keyword>
<evidence type="ECO:0000313" key="7">
    <source>
        <dbReference type="EMBL" id="KGG80637.1"/>
    </source>
</evidence>
<feature type="transmembrane region" description="Helical" evidence="6">
    <location>
        <begin position="87"/>
        <end position="107"/>
    </location>
</feature>
<dbReference type="CDD" id="cd13124">
    <property type="entry name" value="MATE_SpoVB_like"/>
    <property type="match status" value="1"/>
</dbReference>
<feature type="transmembrane region" description="Helical" evidence="6">
    <location>
        <begin position="293"/>
        <end position="311"/>
    </location>
</feature>
<dbReference type="EMBL" id="AZTB01000019">
    <property type="protein sequence ID" value="KGG80637.1"/>
    <property type="molecule type" value="Genomic_DNA"/>
</dbReference>
<keyword evidence="5 6" id="KW-0472">Membrane</keyword>
<feature type="transmembrane region" description="Helical" evidence="6">
    <location>
        <begin position="424"/>
        <end position="445"/>
    </location>
</feature>
<dbReference type="InterPro" id="IPR024923">
    <property type="entry name" value="PG_synth_SpoVB"/>
</dbReference>
<feature type="transmembrane region" description="Helical" evidence="6">
    <location>
        <begin position="12"/>
        <end position="35"/>
    </location>
</feature>
<dbReference type="AlphaFoldDB" id="A0A096BIF2"/>
<evidence type="ECO:0000256" key="2">
    <source>
        <dbReference type="ARBA" id="ARBA00022475"/>
    </source>
</evidence>
<dbReference type="InterPro" id="IPR050833">
    <property type="entry name" value="Poly_Biosynth_Transport"/>
</dbReference>
<dbReference type="RefSeq" id="WP_035163029.1">
    <property type="nucleotide sequence ID" value="NZ_AZTB01000019.1"/>
</dbReference>
<dbReference type="Pfam" id="PF01943">
    <property type="entry name" value="Polysacc_synt"/>
    <property type="match status" value="1"/>
</dbReference>
<dbReference type="PANTHER" id="PTHR30250:SF21">
    <property type="entry name" value="LIPID II FLIPPASE MURJ"/>
    <property type="match status" value="1"/>
</dbReference>
<evidence type="ECO:0000256" key="5">
    <source>
        <dbReference type="ARBA" id="ARBA00023136"/>
    </source>
</evidence>
<protein>
    <submittedName>
        <fullName evidence="7">Stage V sporulation protein B</fullName>
    </submittedName>
</protein>
<feature type="transmembrane region" description="Helical" evidence="6">
    <location>
        <begin position="181"/>
        <end position="206"/>
    </location>
</feature>
<keyword evidence="4 6" id="KW-1133">Transmembrane helix</keyword>
<evidence type="ECO:0000313" key="8">
    <source>
        <dbReference type="Proteomes" id="UP000029622"/>
    </source>
</evidence>
<feature type="transmembrane region" description="Helical" evidence="6">
    <location>
        <begin position="119"/>
        <end position="139"/>
    </location>
</feature>
<feature type="transmembrane region" description="Helical" evidence="6">
    <location>
        <begin position="331"/>
        <end position="354"/>
    </location>
</feature>
<feature type="transmembrane region" description="Helical" evidence="6">
    <location>
        <begin position="47"/>
        <end position="66"/>
    </location>
</feature>
<dbReference type="PIRSF" id="PIRSF038958">
    <property type="entry name" value="PG_synth_SpoVB"/>
    <property type="match status" value="1"/>
</dbReference>
<name>A0A096BIF2_9FIRM</name>
<comment type="caution">
    <text evidence="7">The sequence shown here is derived from an EMBL/GenBank/DDBJ whole genome shotgun (WGS) entry which is preliminary data.</text>
</comment>
<evidence type="ECO:0000256" key="4">
    <source>
        <dbReference type="ARBA" id="ARBA00022989"/>
    </source>
</evidence>
<feature type="transmembrane region" description="Helical" evidence="6">
    <location>
        <begin position="490"/>
        <end position="510"/>
    </location>
</feature>